<gene>
    <name evidence="1" type="ORF">P3W85_36240</name>
</gene>
<organism evidence="1 2">
    <name type="scientific">Cupriavidus basilensis</name>
    <dbReference type="NCBI Taxonomy" id="68895"/>
    <lineage>
        <taxon>Bacteria</taxon>
        <taxon>Pseudomonadati</taxon>
        <taxon>Pseudomonadota</taxon>
        <taxon>Betaproteobacteria</taxon>
        <taxon>Burkholderiales</taxon>
        <taxon>Burkholderiaceae</taxon>
        <taxon>Cupriavidus</taxon>
    </lineage>
</organism>
<reference evidence="1 2" key="1">
    <citation type="submission" date="2023-03" db="EMBL/GenBank/DDBJ databases">
        <title>Draft assemblies of triclosan tolerant bacteria isolated from returned activated sludge.</title>
        <authorList>
            <person name="Van Hamelsveld S."/>
        </authorList>
    </citation>
    <scope>NUCLEOTIDE SEQUENCE [LARGE SCALE GENOMIC DNA]</scope>
    <source>
        <strain evidence="1 2">GW210010_S58</strain>
    </source>
</reference>
<evidence type="ECO:0000313" key="1">
    <source>
        <dbReference type="EMBL" id="MDF3838341.1"/>
    </source>
</evidence>
<comment type="caution">
    <text evidence="1">The sequence shown here is derived from an EMBL/GenBank/DDBJ whole genome shotgun (WGS) entry which is preliminary data.</text>
</comment>
<name>A0ABT6B0D3_9BURK</name>
<dbReference type="RefSeq" id="WP_276268316.1">
    <property type="nucleotide sequence ID" value="NZ_JARJLM010000579.1"/>
</dbReference>
<sequence>MDIGIAAGLSKFGLRIFIRKDRKKKERVAALPGSALPLHSHFYSDCELKFDL</sequence>
<protein>
    <submittedName>
        <fullName evidence="1">Uncharacterized protein</fullName>
    </submittedName>
</protein>
<proteinExistence type="predicted"/>
<dbReference type="Proteomes" id="UP001216674">
    <property type="component" value="Unassembled WGS sequence"/>
</dbReference>
<keyword evidence="2" id="KW-1185">Reference proteome</keyword>
<evidence type="ECO:0000313" key="2">
    <source>
        <dbReference type="Proteomes" id="UP001216674"/>
    </source>
</evidence>
<dbReference type="EMBL" id="JARJLM010000579">
    <property type="protein sequence ID" value="MDF3838341.1"/>
    <property type="molecule type" value="Genomic_DNA"/>
</dbReference>
<accession>A0ABT6B0D3</accession>